<feature type="transmembrane region" description="Helical" evidence="2">
    <location>
        <begin position="290"/>
        <end position="310"/>
    </location>
</feature>
<evidence type="ECO:0000313" key="4">
    <source>
        <dbReference type="EMBL" id="GMT37084.1"/>
    </source>
</evidence>
<keyword evidence="2" id="KW-1133">Transmembrane helix</keyword>
<evidence type="ECO:0000256" key="2">
    <source>
        <dbReference type="SAM" id="Phobius"/>
    </source>
</evidence>
<dbReference type="EMBL" id="BTSY01000003">
    <property type="protein sequence ID" value="GMT20554.1"/>
    <property type="molecule type" value="Genomic_DNA"/>
</dbReference>
<protein>
    <submittedName>
        <fullName evidence="3">Uncharacterized protein</fullName>
    </submittedName>
</protein>
<dbReference type="EMBL" id="BTSY01000037">
    <property type="protein sequence ID" value="GMT37084.1"/>
    <property type="molecule type" value="Genomic_DNA"/>
</dbReference>
<gene>
    <name evidence="3" type="ORF">PFISCL1PPCAC_11851</name>
    <name evidence="4" type="ORF">PFISCL1PPCAC_28381</name>
</gene>
<sequence>MSGRLSLADLRRRRALAGTEDDNTPLLHTPTATKSTAAAAATPPGQAATPPPPAKASSKSLIDRIDDILDSAAVFPVNYKDDEQRKETIGRAYGTKWFESLTTEEREDLHEQSIVRMHSLMNPNRRAAKYYVTPEGKRKKTLECDYLNERSGILQAIRRSGEARVYGWYALYFLFARLWMCTFILLADIIMDPTDALFECLWGGEHQQCGPQREGATYALWVYIGNAIVGWLVCVICTHIFPQYDERFNIFHIRITQRAMLFLLLLSCLTLAFEYFTYGGSSLRRLFEFINIFLSIAVYILCVLSTWITAHETAAVAEAIKNQEEHYKRYKMMAADGRKLRKAARELEEQKKESEAVWAPPVQAALPVSSPAKAP</sequence>
<feature type="compositionally biased region" description="Low complexity" evidence="1">
    <location>
        <begin position="29"/>
        <end position="48"/>
    </location>
</feature>
<feature type="region of interest" description="Disordered" evidence="1">
    <location>
        <begin position="16"/>
        <end position="59"/>
    </location>
</feature>
<comment type="caution">
    <text evidence="3">The sequence shown here is derived from an EMBL/GenBank/DDBJ whole genome shotgun (WGS) entry which is preliminary data.</text>
</comment>
<evidence type="ECO:0000313" key="3">
    <source>
        <dbReference type="EMBL" id="GMT20554.1"/>
    </source>
</evidence>
<keyword evidence="2" id="KW-0812">Transmembrane</keyword>
<accession>A0AAV5VLY4</accession>
<evidence type="ECO:0000313" key="5">
    <source>
        <dbReference type="Proteomes" id="UP001432322"/>
    </source>
</evidence>
<feature type="transmembrane region" description="Helical" evidence="2">
    <location>
        <begin position="166"/>
        <end position="187"/>
    </location>
</feature>
<organism evidence="3 5">
    <name type="scientific">Pristionchus fissidentatus</name>
    <dbReference type="NCBI Taxonomy" id="1538716"/>
    <lineage>
        <taxon>Eukaryota</taxon>
        <taxon>Metazoa</taxon>
        <taxon>Ecdysozoa</taxon>
        <taxon>Nematoda</taxon>
        <taxon>Chromadorea</taxon>
        <taxon>Rhabditida</taxon>
        <taxon>Rhabditina</taxon>
        <taxon>Diplogasteromorpha</taxon>
        <taxon>Diplogasteroidea</taxon>
        <taxon>Neodiplogasteridae</taxon>
        <taxon>Pristionchus</taxon>
    </lineage>
</organism>
<evidence type="ECO:0000256" key="1">
    <source>
        <dbReference type="SAM" id="MobiDB-lite"/>
    </source>
</evidence>
<name>A0AAV5VLY4_9BILA</name>
<proteinExistence type="predicted"/>
<reference evidence="3" key="1">
    <citation type="submission" date="2023-10" db="EMBL/GenBank/DDBJ databases">
        <title>Genome assembly of Pristionchus species.</title>
        <authorList>
            <person name="Yoshida K."/>
            <person name="Sommer R.J."/>
        </authorList>
    </citation>
    <scope>NUCLEOTIDE SEQUENCE</scope>
    <source>
        <strain evidence="3">RS5133</strain>
    </source>
</reference>
<dbReference type="AlphaFoldDB" id="A0AAV5VLY4"/>
<keyword evidence="5" id="KW-1185">Reference proteome</keyword>
<dbReference type="Proteomes" id="UP001432322">
    <property type="component" value="Unassembled WGS sequence"/>
</dbReference>
<keyword evidence="2" id="KW-0472">Membrane</keyword>
<feature type="transmembrane region" description="Helical" evidence="2">
    <location>
        <begin position="220"/>
        <end position="241"/>
    </location>
</feature>
<feature type="transmembrane region" description="Helical" evidence="2">
    <location>
        <begin position="261"/>
        <end position="278"/>
    </location>
</feature>